<gene>
    <name evidence="1" type="ORF">ZOSMA_315G00090</name>
</gene>
<evidence type="ECO:0000313" key="1">
    <source>
        <dbReference type="EMBL" id="KMZ65627.1"/>
    </source>
</evidence>
<protein>
    <submittedName>
        <fullName evidence="1">Uncharacterized protein</fullName>
    </submittedName>
</protein>
<dbReference type="AlphaFoldDB" id="A0A0K9PBM7"/>
<proteinExistence type="predicted"/>
<keyword evidence="2" id="KW-1185">Reference proteome</keyword>
<comment type="caution">
    <text evidence="1">The sequence shown here is derived from an EMBL/GenBank/DDBJ whole genome shotgun (WGS) entry which is preliminary data.</text>
</comment>
<evidence type="ECO:0000313" key="2">
    <source>
        <dbReference type="Proteomes" id="UP000036987"/>
    </source>
</evidence>
<dbReference type="EMBL" id="LFYR01001025">
    <property type="protein sequence ID" value="KMZ65627.1"/>
    <property type="molecule type" value="Genomic_DNA"/>
</dbReference>
<sequence length="151" mass="17291">MYMKYPNPNLNPNDAFFYIGIKHAHSNSLSLAASDKIPEIILSLGLDHLLATPPPFRQFSSTLQYSNPLANVSTNQRSTPLSQILRLPREHPLGIEKETEFAQPSMTYASDVHRHNRLKADIIMFYGLTNNDTFVDWMEDVENYLDFCEKS</sequence>
<name>A0A0K9PBM7_ZOSMR</name>
<reference evidence="2" key="1">
    <citation type="journal article" date="2016" name="Nature">
        <title>The genome of the seagrass Zostera marina reveals angiosperm adaptation to the sea.</title>
        <authorList>
            <person name="Olsen J.L."/>
            <person name="Rouze P."/>
            <person name="Verhelst B."/>
            <person name="Lin Y.-C."/>
            <person name="Bayer T."/>
            <person name="Collen J."/>
            <person name="Dattolo E."/>
            <person name="De Paoli E."/>
            <person name="Dittami S."/>
            <person name="Maumus F."/>
            <person name="Michel G."/>
            <person name="Kersting A."/>
            <person name="Lauritano C."/>
            <person name="Lohaus R."/>
            <person name="Toepel M."/>
            <person name="Tonon T."/>
            <person name="Vanneste K."/>
            <person name="Amirebrahimi M."/>
            <person name="Brakel J."/>
            <person name="Bostroem C."/>
            <person name="Chovatia M."/>
            <person name="Grimwood J."/>
            <person name="Jenkins J.W."/>
            <person name="Jueterbock A."/>
            <person name="Mraz A."/>
            <person name="Stam W.T."/>
            <person name="Tice H."/>
            <person name="Bornberg-Bauer E."/>
            <person name="Green P.J."/>
            <person name="Pearson G.A."/>
            <person name="Procaccini G."/>
            <person name="Duarte C.M."/>
            <person name="Schmutz J."/>
            <person name="Reusch T.B.H."/>
            <person name="Van de Peer Y."/>
        </authorList>
    </citation>
    <scope>NUCLEOTIDE SEQUENCE [LARGE SCALE GENOMIC DNA]</scope>
    <source>
        <strain evidence="2">cv. Finnish</strain>
    </source>
</reference>
<dbReference type="Proteomes" id="UP000036987">
    <property type="component" value="Unassembled WGS sequence"/>
</dbReference>
<organism evidence="1 2">
    <name type="scientific">Zostera marina</name>
    <name type="common">Eelgrass</name>
    <dbReference type="NCBI Taxonomy" id="29655"/>
    <lineage>
        <taxon>Eukaryota</taxon>
        <taxon>Viridiplantae</taxon>
        <taxon>Streptophyta</taxon>
        <taxon>Embryophyta</taxon>
        <taxon>Tracheophyta</taxon>
        <taxon>Spermatophyta</taxon>
        <taxon>Magnoliopsida</taxon>
        <taxon>Liliopsida</taxon>
        <taxon>Zosteraceae</taxon>
        <taxon>Zostera</taxon>
    </lineage>
</organism>
<accession>A0A0K9PBM7</accession>